<name>A0A8S9M9M8_BRACR</name>
<organism evidence="1">
    <name type="scientific">Brassica cretica</name>
    <name type="common">Mustard</name>
    <dbReference type="NCBI Taxonomy" id="69181"/>
    <lineage>
        <taxon>Eukaryota</taxon>
        <taxon>Viridiplantae</taxon>
        <taxon>Streptophyta</taxon>
        <taxon>Embryophyta</taxon>
        <taxon>Tracheophyta</taxon>
        <taxon>Spermatophyta</taxon>
        <taxon>Magnoliopsida</taxon>
        <taxon>eudicotyledons</taxon>
        <taxon>Gunneridae</taxon>
        <taxon>Pentapetalae</taxon>
        <taxon>rosids</taxon>
        <taxon>malvids</taxon>
        <taxon>Brassicales</taxon>
        <taxon>Brassicaceae</taxon>
        <taxon>Brassiceae</taxon>
        <taxon>Brassica</taxon>
    </lineage>
</organism>
<protein>
    <submittedName>
        <fullName evidence="1">Uncharacterized protein</fullName>
    </submittedName>
</protein>
<dbReference type="AlphaFoldDB" id="A0A8S9M9M8"/>
<dbReference type="EMBL" id="QGKY02000089">
    <property type="protein sequence ID" value="KAF2614601.1"/>
    <property type="molecule type" value="Genomic_DNA"/>
</dbReference>
<proteinExistence type="predicted"/>
<evidence type="ECO:0000313" key="1">
    <source>
        <dbReference type="EMBL" id="KAF2614601.1"/>
    </source>
</evidence>
<reference evidence="1" key="1">
    <citation type="submission" date="2019-12" db="EMBL/GenBank/DDBJ databases">
        <title>Genome sequencing and annotation of Brassica cretica.</title>
        <authorList>
            <person name="Studholme D.J."/>
            <person name="Sarris P.F."/>
        </authorList>
    </citation>
    <scope>NUCLEOTIDE SEQUENCE</scope>
    <source>
        <strain evidence="1">PFS-102/07</strain>
        <tissue evidence="1">Leaf</tissue>
    </source>
</reference>
<sequence>MKTSMVKEEDETLRRSGSGSLAFLRLLTVVETPEDIVLGLDKSSNVKPFQYVTLGRIGYPGNFKVSGSGSLSGGSIILLSLSGSGVLGYPGGGYPGGGYLSKNCNIRRISGSGFGSLK</sequence>
<gene>
    <name evidence="1" type="ORF">F2Q70_00012080</name>
</gene>
<accession>A0A8S9M9M8</accession>
<comment type="caution">
    <text evidence="1">The sequence shown here is derived from an EMBL/GenBank/DDBJ whole genome shotgun (WGS) entry which is preliminary data.</text>
</comment>